<dbReference type="GO" id="GO:0016616">
    <property type="term" value="F:oxidoreductase activity, acting on the CH-OH group of donors, NAD or NADP as acceptor"/>
    <property type="evidence" value="ECO:0007669"/>
    <property type="project" value="TreeGrafter"/>
</dbReference>
<dbReference type="Gene3D" id="3.40.50.720">
    <property type="entry name" value="NAD(P)-binding Rossmann-like Domain"/>
    <property type="match status" value="1"/>
</dbReference>
<dbReference type="PATRIC" id="fig|389348.3.peg.1205"/>
<keyword evidence="3" id="KW-1185">Reference proteome</keyword>
<dbReference type="KEGG" id="pnl:PNK_1093"/>
<dbReference type="InParanoid" id="A0A0U5JG25"/>
<comment type="similarity">
    <text evidence="1">Belongs to the short-chain dehydrogenases/reductases (SDR) family.</text>
</comment>
<dbReference type="EMBL" id="LN879502">
    <property type="protein sequence ID" value="CUI16710.1"/>
    <property type="molecule type" value="Genomic_DNA"/>
</dbReference>
<sequence>MTHSKVAIVTGGGKGIGAEIALHLLSQEMRVIIAEINPSDKCFDLKDPERLLFIKTDVKSEASIKHMIQRGIDHFGRIDCLINNAAIVPNAAVAFEEITLDMWNDYLATNLTGAFLSTKYAVPHLKKNKGNIINIASTRALQSEGNSEPYAASKGGLVSLTHELAVTLGPDIRVNCISPGWIDTQHEKLKTSDHAQHPAGRVGKPEDVANLVSFLISEQASFITGQNFIVDGGMTIKMIYN</sequence>
<dbReference type="FunFam" id="3.40.50.720:FF:000084">
    <property type="entry name" value="Short-chain dehydrogenase reductase"/>
    <property type="match status" value="1"/>
</dbReference>
<name>A0A0U5JG25_9BACT</name>
<reference evidence="3" key="1">
    <citation type="submission" date="2015-09" db="EMBL/GenBank/DDBJ databases">
        <authorList>
            <person name="Bertelli C."/>
        </authorList>
    </citation>
    <scope>NUCLEOTIDE SEQUENCE [LARGE SCALE GENOMIC DNA]</scope>
    <source>
        <strain evidence="3">KNic</strain>
    </source>
</reference>
<dbReference type="GO" id="GO:0006633">
    <property type="term" value="P:fatty acid biosynthetic process"/>
    <property type="evidence" value="ECO:0007669"/>
    <property type="project" value="TreeGrafter"/>
</dbReference>
<dbReference type="STRING" id="389348.PNK_1093"/>
<dbReference type="PANTHER" id="PTHR42760:SF122">
    <property type="entry name" value="NAD(P)-BINDING PROTEIN"/>
    <property type="match status" value="1"/>
</dbReference>
<organism evidence="2 3">
    <name type="scientific">Candidatus Protochlamydia naegleriophila</name>
    <dbReference type="NCBI Taxonomy" id="389348"/>
    <lineage>
        <taxon>Bacteria</taxon>
        <taxon>Pseudomonadati</taxon>
        <taxon>Chlamydiota</taxon>
        <taxon>Chlamydiia</taxon>
        <taxon>Parachlamydiales</taxon>
        <taxon>Parachlamydiaceae</taxon>
        <taxon>Candidatus Protochlamydia</taxon>
    </lineage>
</organism>
<evidence type="ECO:0000313" key="3">
    <source>
        <dbReference type="Proteomes" id="UP000069902"/>
    </source>
</evidence>
<dbReference type="GO" id="GO:0048038">
    <property type="term" value="F:quinone binding"/>
    <property type="evidence" value="ECO:0007669"/>
    <property type="project" value="TreeGrafter"/>
</dbReference>
<accession>A0A0U5JG25</accession>
<protein>
    <submittedName>
        <fullName evidence="2">Short-chain dehydrogenase/reductase</fullName>
    </submittedName>
</protein>
<dbReference type="Proteomes" id="UP000069902">
    <property type="component" value="Chromosome cPNK"/>
</dbReference>
<proteinExistence type="inferred from homology"/>
<dbReference type="SUPFAM" id="SSF51735">
    <property type="entry name" value="NAD(P)-binding Rossmann-fold domains"/>
    <property type="match status" value="1"/>
</dbReference>
<dbReference type="PANTHER" id="PTHR42760">
    <property type="entry name" value="SHORT-CHAIN DEHYDROGENASES/REDUCTASES FAMILY MEMBER"/>
    <property type="match status" value="1"/>
</dbReference>
<dbReference type="PRINTS" id="PR00080">
    <property type="entry name" value="SDRFAMILY"/>
</dbReference>
<dbReference type="PRINTS" id="PR00081">
    <property type="entry name" value="GDHRDH"/>
</dbReference>
<gene>
    <name evidence="2" type="ORF">PNK_1093</name>
</gene>
<dbReference type="InterPro" id="IPR036291">
    <property type="entry name" value="NAD(P)-bd_dom_sf"/>
</dbReference>
<dbReference type="PROSITE" id="PS00061">
    <property type="entry name" value="ADH_SHORT"/>
    <property type="match status" value="1"/>
</dbReference>
<dbReference type="InterPro" id="IPR020904">
    <property type="entry name" value="Sc_DH/Rdtase_CS"/>
</dbReference>
<dbReference type="Pfam" id="PF13561">
    <property type="entry name" value="adh_short_C2"/>
    <property type="match status" value="1"/>
</dbReference>
<dbReference type="RefSeq" id="WP_059060776.1">
    <property type="nucleotide sequence ID" value="NZ_LN879502.1"/>
</dbReference>
<evidence type="ECO:0000313" key="2">
    <source>
        <dbReference type="EMBL" id="CUI16710.1"/>
    </source>
</evidence>
<evidence type="ECO:0000256" key="1">
    <source>
        <dbReference type="ARBA" id="ARBA00006484"/>
    </source>
</evidence>
<dbReference type="InterPro" id="IPR002347">
    <property type="entry name" value="SDR_fam"/>
</dbReference>
<dbReference type="AlphaFoldDB" id="A0A0U5JG25"/>